<dbReference type="KEGG" id="ecc:c3199"/>
<dbReference type="Proteomes" id="UP000001410">
    <property type="component" value="Chromosome"/>
</dbReference>
<evidence type="ECO:0000313" key="2">
    <source>
        <dbReference type="Proteomes" id="UP000001410"/>
    </source>
</evidence>
<dbReference type="HOGENOM" id="CLU_1218234_0_0_6"/>
<name>A0A0H2VA00_ECOL6</name>
<gene>
    <name evidence="1" type="ordered locus">c3199</name>
</gene>
<proteinExistence type="predicted"/>
<protein>
    <submittedName>
        <fullName evidence="1">Uncharacterized protein</fullName>
    </submittedName>
</protein>
<dbReference type="AlphaFoldDB" id="A0A0H2VA00"/>
<evidence type="ECO:0000313" key="1">
    <source>
        <dbReference type="EMBL" id="AAN81651.1"/>
    </source>
</evidence>
<dbReference type="EMBL" id="AE014075">
    <property type="protein sequence ID" value="AAN81651.1"/>
    <property type="molecule type" value="Genomic_DNA"/>
</dbReference>
<organism evidence="1 2">
    <name type="scientific">Escherichia coli O6:H1 (strain CFT073 / ATCC 700928 / UPEC)</name>
    <dbReference type="NCBI Taxonomy" id="199310"/>
    <lineage>
        <taxon>Bacteria</taxon>
        <taxon>Pseudomonadati</taxon>
        <taxon>Pseudomonadota</taxon>
        <taxon>Gammaproteobacteria</taxon>
        <taxon>Enterobacterales</taxon>
        <taxon>Enterobacteriaceae</taxon>
        <taxon>Escherichia</taxon>
    </lineage>
</organism>
<sequence>MFYFHTVLIKRFDFQVERDLTFGFRVHHTGSDFTENCADFGFKYAAVQLPDKFLHVGTAFASHFAAPHHIDPARSVGFSTKQRRTPAVAAARVDWVMSPSSGDALLCFVKRAVPAGSKGTSWYRQDYTQHKVVVPGPPGAWRRLHTRRVGIHRRSTVSLNLNPRALSRIHHNAKDSLWLKILSCYVPAFSHIRRGGPGYSPTTRIRLIWMTLFLEGIIKWERFMLNV</sequence>
<keyword evidence="2" id="KW-1185">Reference proteome</keyword>
<reference evidence="1 2" key="1">
    <citation type="journal article" date="2002" name="Proc. Natl. Acad. Sci. U.S.A.">
        <title>Extensive mosaic structure revealed by the complete genome sequence of uropathogenic Escherichia coli.</title>
        <authorList>
            <person name="Welch R.A."/>
            <person name="Burland V."/>
            <person name="Plunkett G.III."/>
            <person name="Redford P."/>
            <person name="Roesch P."/>
            <person name="Rasko D."/>
            <person name="Buckles E.L."/>
            <person name="Liou S.R."/>
            <person name="Boutin A."/>
            <person name="Hackett J."/>
            <person name="Stroud D."/>
            <person name="Mayhew G.F."/>
            <person name="Rose D.J."/>
            <person name="Zhou S."/>
            <person name="Schwartz D.C."/>
            <person name="Perna N.T."/>
            <person name="Mobley H.L."/>
            <person name="Donnenberg M.S."/>
            <person name="Blattner F.R."/>
        </authorList>
    </citation>
    <scope>NUCLEOTIDE SEQUENCE [LARGE SCALE GENOMIC DNA]</scope>
    <source>
        <strain evidence="2">CFT073 / ATCC 700928 / UPEC</strain>
    </source>
</reference>
<accession>A0A0H2VA00</accession>